<dbReference type="InterPro" id="IPR003593">
    <property type="entry name" value="AAA+_ATPase"/>
</dbReference>
<protein>
    <recommendedName>
        <fullName evidence="14">P-loop containing nucleoside triphosphate hydrolase protein</fullName>
    </recommendedName>
</protein>
<dbReference type="GO" id="GO:0016020">
    <property type="term" value="C:membrane"/>
    <property type="evidence" value="ECO:0007669"/>
    <property type="project" value="UniProtKB-SubCell"/>
</dbReference>
<dbReference type="PROSITE" id="PS50929">
    <property type="entry name" value="ABC_TM1F"/>
    <property type="match status" value="2"/>
</dbReference>
<keyword evidence="5" id="KW-0067">ATP-binding</keyword>
<dbReference type="GO" id="GO:0016887">
    <property type="term" value="F:ATP hydrolysis activity"/>
    <property type="evidence" value="ECO:0007669"/>
    <property type="project" value="InterPro"/>
</dbReference>
<feature type="transmembrane region" description="Helical" evidence="9">
    <location>
        <begin position="1158"/>
        <end position="1177"/>
    </location>
</feature>
<dbReference type="SUPFAM" id="SSF52540">
    <property type="entry name" value="P-loop containing nucleoside triphosphate hydrolases"/>
    <property type="match status" value="2"/>
</dbReference>
<reference evidence="12 13" key="1">
    <citation type="journal article" date="2020" name="ISME J.">
        <title>Uncovering the hidden diversity of litter-decomposition mechanisms in mushroom-forming fungi.</title>
        <authorList>
            <person name="Floudas D."/>
            <person name="Bentzer J."/>
            <person name="Ahren D."/>
            <person name="Johansson T."/>
            <person name="Persson P."/>
            <person name="Tunlid A."/>
        </authorList>
    </citation>
    <scope>NUCLEOTIDE SEQUENCE [LARGE SCALE GENOMIC DNA]</scope>
    <source>
        <strain evidence="12 13">CBS 406.79</strain>
    </source>
</reference>
<evidence type="ECO:0000259" key="10">
    <source>
        <dbReference type="PROSITE" id="PS50893"/>
    </source>
</evidence>
<sequence length="1521" mass="168898">MLDFPFPTMATTTQDNIQSIAIIPGFLALFSLAILGTQLSVRLVRRKWWNRSDSSEPALTVTPISNSYKVLRFVGCSCLSVLTAFPSTRAQCVDEEKPLVVGFKVKYVLLFTYAYATLLALISLATKSARWFAVLHASFERGSAGHLAVAVPRLYIPVDPKYPMPDLNPEQTASLFSLGFFFFLDPVVFEAYRVPHLPLDRLPPLADSDSIKNLKERHFKDLDPFSGARSRNYLFNLIRSFPYEVMLLWALGAFTSLFMIFEPAAINGLLRFETFSLFSKKFSLKKMFLDRYLEQGEETSIMRPWFWVLVLFLNPLFDSLMVEWFLRVSLQMLVRMEALLTQLVFEHALRIRVKAETSSGTGSGSDADKVKRTNNLIGKINNLVTTDLAVINDARNCIALVSEIPMLLVFSSVFLYTILGWSAFVGIGVTIVMAPIPIYVSGIVRKYQVERMMKTDARVHILTDVVNVFRMVKMFGWESQMLSKVSEAREAEIRILKKRMYISLTGHIINFSIPIVAMAGTYATYVRFSLQPLDTLVMKQPLTASAVFSSLVVFENLQRYGNAIFMYWTRALAAKVSFDRITEFLNETELLDIYDTPPGNANTPTSDLGTAVQHPLRNEIGFQNASFSWYGESDGTTTPSGRRFVLKIDDKLTFKRGCLNLVTGPTGSGKTSLLLALLGEMHFVPPGPQSYFHLPREGGVAYFAQESWVQNETIKNNIIFASEYEEDRYKEVIYACGLERDLELFEAGDETEVGEKGLTLSGGQKARVTLARAIYSSADVILLDDVLAALDVHTSKWIVEKCLAGNLVKDRTVILVTHNVKLVEPIASSVTIVEDGRIVEHRSCTPVPSSELPEALPRSGDEESGENLGDKMLKDKSTSNGKLVVGEEIQEGRISGSAVKLYTSAVGGTHPVFYLSVLLGMLVLTHLMGVVQTWFLGYWASQYELPDKVPVMFFLGVYVAILAIVIASNAATSAFFISGTLRGCRRIHEQLADVILGTTLKWLDKTPTSRILTRFTQDINSIDSIIPAWTKAALDQTMKLTLKLAAIVILTPLFLIPGVAALAAGYTCAQIYLKSQMAVKREMSVAKSPVLGHFGATVAGLGMDLPHELKRISTTDKMKLVSIRAYNAQTLAIEELLYRIDRYSRSARIFYNLQRWMAIRMHIISALFIGSLSWYLVYVKNDTASNTGFSINMGVTFTGAIFGWIININMLEGQSVSLERVDAYMHIEQEPKPTDRGKPPAYWPASGELQVDNLSAKYSPDGPYVLHDLSFHIRSGERIGIVGRTGSGKSSLALSLLRCIYTTGDVVFDGIPTASVNLDSLRSSITIIPQVPELVSGTLRQNLDPFEELDDLTLNSSLKAAGLTALQEHLPEDEGKITLDTAVSGGGSNLSVGQRQIIALARNVRMKLAGCIRTDFFHRAMVRRSKLVILDEATSAIDYKTDNIIQTSLRTELSGATVITIAHRLQTVLDSDRIMVLDAGRLIEFGAPAEMLRDKNGKLRELVDESSDKEALLKLAERSGL</sequence>
<dbReference type="CDD" id="cd03244">
    <property type="entry name" value="ABCC_MRP_domain2"/>
    <property type="match status" value="1"/>
</dbReference>
<feature type="domain" description="ABC transmembrane type-1" evidence="11">
    <location>
        <begin position="286"/>
        <end position="573"/>
    </location>
</feature>
<feature type="transmembrane region" description="Helical" evidence="9">
    <location>
        <begin position="1044"/>
        <end position="1073"/>
    </location>
</feature>
<dbReference type="InterPro" id="IPR027417">
    <property type="entry name" value="P-loop_NTPase"/>
</dbReference>
<evidence type="ECO:0000259" key="11">
    <source>
        <dbReference type="PROSITE" id="PS50929"/>
    </source>
</evidence>
<dbReference type="InterPro" id="IPR011527">
    <property type="entry name" value="ABC1_TM_dom"/>
</dbReference>
<evidence type="ECO:0000313" key="12">
    <source>
        <dbReference type="EMBL" id="KAF5389764.1"/>
    </source>
</evidence>
<evidence type="ECO:0000256" key="9">
    <source>
        <dbReference type="SAM" id="Phobius"/>
    </source>
</evidence>
<keyword evidence="13" id="KW-1185">Reference proteome</keyword>
<dbReference type="InterPro" id="IPR036640">
    <property type="entry name" value="ABC1_TM_sf"/>
</dbReference>
<evidence type="ECO:0000256" key="3">
    <source>
        <dbReference type="ARBA" id="ARBA00022692"/>
    </source>
</evidence>
<dbReference type="Pfam" id="PF00005">
    <property type="entry name" value="ABC_tran"/>
    <property type="match status" value="2"/>
</dbReference>
<dbReference type="InterPro" id="IPR003439">
    <property type="entry name" value="ABC_transporter-like_ATP-bd"/>
</dbReference>
<dbReference type="PROSITE" id="PS00211">
    <property type="entry name" value="ABC_TRANSPORTER_1"/>
    <property type="match status" value="1"/>
</dbReference>
<keyword evidence="7 9" id="KW-0472">Membrane</keyword>
<feature type="transmembrane region" description="Helical" evidence="9">
    <location>
        <begin position="173"/>
        <end position="192"/>
    </location>
</feature>
<gene>
    <name evidence="12" type="ORF">D9757_005974</name>
</gene>
<dbReference type="PANTHER" id="PTHR24223:SF356">
    <property type="entry name" value="ATP-BINDING CASSETTE TRANSPORTER ABC4"/>
    <property type="match status" value="1"/>
</dbReference>
<evidence type="ECO:0000256" key="1">
    <source>
        <dbReference type="ARBA" id="ARBA00004141"/>
    </source>
</evidence>
<evidence type="ECO:0000313" key="13">
    <source>
        <dbReference type="Proteomes" id="UP000518752"/>
    </source>
</evidence>
<dbReference type="InterPro" id="IPR017871">
    <property type="entry name" value="ABC_transporter-like_CS"/>
</dbReference>
<evidence type="ECO:0000256" key="4">
    <source>
        <dbReference type="ARBA" id="ARBA00022741"/>
    </source>
</evidence>
<evidence type="ECO:0000256" key="2">
    <source>
        <dbReference type="ARBA" id="ARBA00022448"/>
    </source>
</evidence>
<dbReference type="OrthoDB" id="6500128at2759"/>
<feature type="transmembrane region" description="Helical" evidence="9">
    <location>
        <begin position="107"/>
        <end position="125"/>
    </location>
</feature>
<dbReference type="Gene3D" id="3.40.50.300">
    <property type="entry name" value="P-loop containing nucleotide triphosphate hydrolases"/>
    <property type="match status" value="2"/>
</dbReference>
<feature type="transmembrane region" description="Helical" evidence="9">
    <location>
        <begin position="912"/>
        <end position="939"/>
    </location>
</feature>
<feature type="domain" description="ABC transmembrane type-1" evidence="11">
    <location>
        <begin position="917"/>
        <end position="1213"/>
    </location>
</feature>
<evidence type="ECO:0000256" key="7">
    <source>
        <dbReference type="ARBA" id="ARBA00023136"/>
    </source>
</evidence>
<name>A0A8H5HUZ0_9AGAR</name>
<keyword evidence="4" id="KW-0547">Nucleotide-binding</keyword>
<evidence type="ECO:0000256" key="5">
    <source>
        <dbReference type="ARBA" id="ARBA00022840"/>
    </source>
</evidence>
<feature type="transmembrane region" description="Helical" evidence="9">
    <location>
        <begin position="424"/>
        <end position="444"/>
    </location>
</feature>
<dbReference type="CDD" id="cd18596">
    <property type="entry name" value="ABC_6TM_VMR1_D1_like"/>
    <property type="match status" value="1"/>
</dbReference>
<evidence type="ECO:0008006" key="14">
    <source>
        <dbReference type="Google" id="ProtNLM"/>
    </source>
</evidence>
<dbReference type="EMBL" id="JAACJN010000020">
    <property type="protein sequence ID" value="KAF5389764.1"/>
    <property type="molecule type" value="Genomic_DNA"/>
</dbReference>
<evidence type="ECO:0000256" key="8">
    <source>
        <dbReference type="SAM" id="MobiDB-lite"/>
    </source>
</evidence>
<keyword evidence="3 9" id="KW-0812">Transmembrane</keyword>
<comment type="subcellular location">
    <subcellularLocation>
        <location evidence="1">Membrane</location>
        <topology evidence="1">Multi-pass membrane protein</topology>
    </subcellularLocation>
</comment>
<dbReference type="PROSITE" id="PS50893">
    <property type="entry name" value="ABC_TRANSPORTER_2"/>
    <property type="match status" value="2"/>
</dbReference>
<keyword evidence="6 9" id="KW-1133">Transmembrane helix</keyword>
<proteinExistence type="predicted"/>
<feature type="transmembrane region" description="Helical" evidence="9">
    <location>
        <begin position="1189"/>
        <end position="1210"/>
    </location>
</feature>
<organism evidence="12 13">
    <name type="scientific">Collybiopsis confluens</name>
    <dbReference type="NCBI Taxonomy" id="2823264"/>
    <lineage>
        <taxon>Eukaryota</taxon>
        <taxon>Fungi</taxon>
        <taxon>Dikarya</taxon>
        <taxon>Basidiomycota</taxon>
        <taxon>Agaricomycotina</taxon>
        <taxon>Agaricomycetes</taxon>
        <taxon>Agaricomycetidae</taxon>
        <taxon>Agaricales</taxon>
        <taxon>Marasmiineae</taxon>
        <taxon>Omphalotaceae</taxon>
        <taxon>Collybiopsis</taxon>
    </lineage>
</organism>
<keyword evidence="2" id="KW-0813">Transport</keyword>
<dbReference type="PANTHER" id="PTHR24223">
    <property type="entry name" value="ATP-BINDING CASSETTE SUB-FAMILY C"/>
    <property type="match status" value="1"/>
</dbReference>
<dbReference type="FunFam" id="3.40.50.300:FF:000163">
    <property type="entry name" value="Multidrug resistance-associated protein member 4"/>
    <property type="match status" value="1"/>
</dbReference>
<accession>A0A8H5HUZ0</accession>
<dbReference type="SUPFAM" id="SSF90123">
    <property type="entry name" value="ABC transporter transmembrane region"/>
    <property type="match status" value="2"/>
</dbReference>
<feature type="transmembrane region" description="Helical" evidence="9">
    <location>
        <begin position="20"/>
        <end position="41"/>
    </location>
</feature>
<comment type="caution">
    <text evidence="12">The sequence shown here is derived from an EMBL/GenBank/DDBJ whole genome shotgun (WGS) entry which is preliminary data.</text>
</comment>
<dbReference type="CDD" id="cd18604">
    <property type="entry name" value="ABC_6TM_VMR1_D2_like"/>
    <property type="match status" value="1"/>
</dbReference>
<feature type="region of interest" description="Disordered" evidence="8">
    <location>
        <begin position="843"/>
        <end position="879"/>
    </location>
</feature>
<evidence type="ECO:0000256" key="6">
    <source>
        <dbReference type="ARBA" id="ARBA00022989"/>
    </source>
</evidence>
<feature type="compositionally biased region" description="Basic and acidic residues" evidence="8">
    <location>
        <begin position="868"/>
        <end position="877"/>
    </location>
</feature>
<dbReference type="CDD" id="cd03250">
    <property type="entry name" value="ABCC_MRP_domain1"/>
    <property type="match status" value="1"/>
</dbReference>
<feature type="transmembrane region" description="Helical" evidence="9">
    <location>
        <begin position="951"/>
        <end position="977"/>
    </location>
</feature>
<feature type="domain" description="ABC transporter" evidence="10">
    <location>
        <begin position="1249"/>
        <end position="1504"/>
    </location>
</feature>
<dbReference type="Pfam" id="PF00664">
    <property type="entry name" value="ABC_membrane"/>
    <property type="match status" value="2"/>
</dbReference>
<feature type="transmembrane region" description="Helical" evidence="9">
    <location>
        <begin position="397"/>
        <end position="418"/>
    </location>
</feature>
<dbReference type="GO" id="GO:0005524">
    <property type="term" value="F:ATP binding"/>
    <property type="evidence" value="ECO:0007669"/>
    <property type="project" value="UniProtKB-KW"/>
</dbReference>
<feature type="transmembrane region" description="Helical" evidence="9">
    <location>
        <begin position="504"/>
        <end position="525"/>
    </location>
</feature>
<dbReference type="Proteomes" id="UP000518752">
    <property type="component" value="Unassembled WGS sequence"/>
</dbReference>
<feature type="transmembrane region" description="Helical" evidence="9">
    <location>
        <begin position="305"/>
        <end position="326"/>
    </location>
</feature>
<dbReference type="GO" id="GO:0140359">
    <property type="term" value="F:ABC-type transporter activity"/>
    <property type="evidence" value="ECO:0007669"/>
    <property type="project" value="InterPro"/>
</dbReference>
<dbReference type="SMART" id="SM00382">
    <property type="entry name" value="AAA"/>
    <property type="match status" value="2"/>
</dbReference>
<feature type="domain" description="ABC transporter" evidence="10">
    <location>
        <begin position="620"/>
        <end position="860"/>
    </location>
</feature>
<dbReference type="InterPro" id="IPR050173">
    <property type="entry name" value="ABC_transporter_C-like"/>
</dbReference>
<feature type="transmembrane region" description="Helical" evidence="9">
    <location>
        <begin position="241"/>
        <end position="261"/>
    </location>
</feature>
<dbReference type="Gene3D" id="1.20.1560.10">
    <property type="entry name" value="ABC transporter type 1, transmembrane domain"/>
    <property type="match status" value="2"/>
</dbReference>